<dbReference type="PANTHER" id="PTHR46056">
    <property type="entry name" value="LONG-CHAIN-ALCOHOL OXIDASE"/>
    <property type="match status" value="1"/>
</dbReference>
<evidence type="ECO:0000256" key="8">
    <source>
        <dbReference type="ARBA" id="ARBA00022692"/>
    </source>
</evidence>
<dbReference type="EMBL" id="JBJQOH010000001">
    <property type="protein sequence ID" value="KAL3702519.1"/>
    <property type="molecule type" value="Genomic_DNA"/>
</dbReference>
<dbReference type="GO" id="GO:0046577">
    <property type="term" value="F:long-chain-alcohol oxidase activity"/>
    <property type="evidence" value="ECO:0007669"/>
    <property type="project" value="UniProtKB-EC"/>
</dbReference>
<evidence type="ECO:0000256" key="6">
    <source>
        <dbReference type="ARBA" id="ARBA00013125"/>
    </source>
</evidence>
<evidence type="ECO:0000256" key="17">
    <source>
        <dbReference type="SAM" id="Phobius"/>
    </source>
</evidence>
<evidence type="ECO:0000256" key="10">
    <source>
        <dbReference type="ARBA" id="ARBA00022989"/>
    </source>
</evidence>
<organism evidence="20 21">
    <name type="scientific">Riccia sorocarpa</name>
    <dbReference type="NCBI Taxonomy" id="122646"/>
    <lineage>
        <taxon>Eukaryota</taxon>
        <taxon>Viridiplantae</taxon>
        <taxon>Streptophyta</taxon>
        <taxon>Embryophyta</taxon>
        <taxon>Marchantiophyta</taxon>
        <taxon>Marchantiopsida</taxon>
        <taxon>Marchantiidae</taxon>
        <taxon>Marchantiales</taxon>
        <taxon>Ricciaceae</taxon>
        <taxon>Riccia</taxon>
    </lineage>
</organism>
<dbReference type="PIRSF" id="PIRSF028937">
    <property type="entry name" value="Lg_Ch_AO"/>
    <property type="match status" value="1"/>
</dbReference>
<dbReference type="InterPro" id="IPR018203">
    <property type="entry name" value="GDP_dissociation_inhibitor"/>
</dbReference>
<comment type="caution">
    <text evidence="20">The sequence shown here is derived from an EMBL/GenBank/DDBJ whole genome shotgun (WGS) entry which is preliminary data.</text>
</comment>
<evidence type="ECO:0000256" key="9">
    <source>
        <dbReference type="ARBA" id="ARBA00022827"/>
    </source>
</evidence>
<name>A0ABD3IHB2_9MARC</name>
<evidence type="ECO:0000259" key="18">
    <source>
        <dbReference type="Pfam" id="PF00732"/>
    </source>
</evidence>
<feature type="transmembrane region" description="Helical" evidence="17">
    <location>
        <begin position="109"/>
        <end position="135"/>
    </location>
</feature>
<dbReference type="InterPro" id="IPR012400">
    <property type="entry name" value="Long_Oxdase"/>
</dbReference>
<keyword evidence="21" id="KW-1185">Reference proteome</keyword>
<evidence type="ECO:0000256" key="11">
    <source>
        <dbReference type="ARBA" id="ARBA00023002"/>
    </source>
</evidence>
<evidence type="ECO:0000259" key="19">
    <source>
        <dbReference type="Pfam" id="PF05199"/>
    </source>
</evidence>
<comment type="catalytic activity">
    <reaction evidence="1 13">
        <text>a long-chain primary fatty alcohol + O2 = a long-chain fatty aldehyde + H2O2</text>
        <dbReference type="Rhea" id="RHEA:22756"/>
        <dbReference type="ChEBI" id="CHEBI:15379"/>
        <dbReference type="ChEBI" id="CHEBI:16240"/>
        <dbReference type="ChEBI" id="CHEBI:17176"/>
        <dbReference type="ChEBI" id="CHEBI:77396"/>
        <dbReference type="EC" id="1.1.3.20"/>
    </reaction>
</comment>
<evidence type="ECO:0000256" key="16">
    <source>
        <dbReference type="SAM" id="MobiDB-lite"/>
    </source>
</evidence>
<accession>A0ABD3IHB2</accession>
<evidence type="ECO:0000256" key="2">
    <source>
        <dbReference type="ARBA" id="ARBA00003842"/>
    </source>
</evidence>
<keyword evidence="7" id="KW-0285">Flavoprotein</keyword>
<keyword evidence="11 13" id="KW-0560">Oxidoreductase</keyword>
<dbReference type="Pfam" id="PF00732">
    <property type="entry name" value="GMC_oxred_N"/>
    <property type="match status" value="1"/>
</dbReference>
<protein>
    <recommendedName>
        <fullName evidence="6 13">Long-chain-alcohol oxidase</fullName>
        <ecNumber evidence="6 13">1.1.3.20</ecNumber>
    </recommendedName>
</protein>
<reference evidence="20 21" key="1">
    <citation type="submission" date="2024-09" db="EMBL/GenBank/DDBJ databases">
        <title>Chromosome-scale assembly of Riccia sorocarpa.</title>
        <authorList>
            <person name="Paukszto L."/>
        </authorList>
    </citation>
    <scope>NUCLEOTIDE SEQUENCE [LARGE SCALE GENOMIC DNA]</scope>
    <source>
        <strain evidence="20">LP-2024</strain>
        <tissue evidence="20">Aerial parts of the thallus</tissue>
    </source>
</reference>
<keyword evidence="10 17" id="KW-1133">Transmembrane helix</keyword>
<feature type="binding site" evidence="15">
    <location>
        <begin position="270"/>
        <end position="285"/>
    </location>
    <ligand>
        <name>FAD</name>
        <dbReference type="ChEBI" id="CHEBI:57692"/>
    </ligand>
</feature>
<keyword evidence="9 15" id="KW-0274">FAD</keyword>
<dbReference type="EC" id="1.1.3.20" evidence="6 13"/>
<dbReference type="GO" id="GO:0016020">
    <property type="term" value="C:membrane"/>
    <property type="evidence" value="ECO:0007669"/>
    <property type="project" value="UniProtKB-SubCell"/>
</dbReference>
<evidence type="ECO:0000256" key="1">
    <source>
        <dbReference type="ARBA" id="ARBA00000920"/>
    </source>
</evidence>
<evidence type="ECO:0000256" key="5">
    <source>
        <dbReference type="ARBA" id="ARBA00010790"/>
    </source>
</evidence>
<feature type="active site" description="Proton acceptor" evidence="14">
    <location>
        <position position="716"/>
    </location>
</feature>
<dbReference type="SUPFAM" id="SSF51905">
    <property type="entry name" value="FAD/NAD(P)-binding domain"/>
    <property type="match status" value="1"/>
</dbReference>
<feature type="domain" description="Glucose-methanol-choline oxidoreductase C-terminal" evidence="19">
    <location>
        <begin position="634"/>
        <end position="768"/>
    </location>
</feature>
<dbReference type="PRINTS" id="PR00891">
    <property type="entry name" value="RABGDIREP"/>
</dbReference>
<keyword evidence="8 17" id="KW-0812">Transmembrane</keyword>
<evidence type="ECO:0000256" key="12">
    <source>
        <dbReference type="ARBA" id="ARBA00023136"/>
    </source>
</evidence>
<dbReference type="PANTHER" id="PTHR46056:SF12">
    <property type="entry name" value="LONG-CHAIN-ALCOHOL OXIDASE"/>
    <property type="match status" value="1"/>
</dbReference>
<evidence type="ECO:0000256" key="4">
    <source>
        <dbReference type="ARBA" id="ARBA00005593"/>
    </source>
</evidence>
<comment type="subcellular location">
    <subcellularLocation>
        <location evidence="3 13">Membrane</location>
    </subcellularLocation>
</comment>
<evidence type="ECO:0000256" key="3">
    <source>
        <dbReference type="ARBA" id="ARBA00004370"/>
    </source>
</evidence>
<evidence type="ECO:0000313" key="20">
    <source>
        <dbReference type="EMBL" id="KAL3702519.1"/>
    </source>
</evidence>
<comment type="function">
    <text evidence="2 13">Long-chain fatty alcohol oxidase involved in the omega-oxidation pathway of lipid degradation.</text>
</comment>
<dbReference type="AlphaFoldDB" id="A0ABD3IHB2"/>
<evidence type="ECO:0000256" key="13">
    <source>
        <dbReference type="PIRNR" id="PIRNR028937"/>
    </source>
</evidence>
<comment type="similarity">
    <text evidence="4">Belongs to the Rab GDI family.</text>
</comment>
<sequence length="781" mass="84022">MAAGVTKGDCQTPRKRGHPKLRGGQAPLPHKFSRREMRALAALCDTLVPSLPLEAAGLDRNVTNSIEEYASKSEMENVAAFYQLGAVEAGVPELVAGTFTLRLKSGQLFLLRATLWLLSTYLGTLITCGFMSLSWCFPFIHPFHDMSLKKREKALRSWSLSSLAPMHRIFKLIKSYIVFTFYSKVGTDGHNTSWNALGYSGAESQLSSYDEAVPRLRPLDGKVLDAETAGADDLRAFLKNGGFSLLDDVYHLQSLSDYDGKGKTVIGVSCDVVVVGSGSGGGVAAGVLAKGGQKVLVLEQGQYFARDDFTLLEYPAITTLYQGGGVLGTDDGGVTILAGASVGGGSTINWSASFQTPEHVRREWAEDLGLSFFSTDGYQQAMDAVCKRGSVNSSCEQESFQNSILRKGCEELGVDIGDIPRNVTSQHSCGSCNLGCVTGDKCSTSETWLLDAVNSGALILSSCQAKTVLHQRNSRSSSDKTREAVGVVAEFGNVVLYVKARATVLACGSLNTPPLMLQSGFQNENIGRNFHLHPIIMGWGYFPEGTGAKGTNYDGPIMTAISKQVANWGSEASGYGSVVEVPILQPGYFGVLMPWMSGSQHKESMRKYSRTAHFMVVCRDRGNGKIVLDKNAKTTTISYTVQTEDADSMVEGLELGLRAMVAGGAIEIGTHHIDAETLHVSTSSTRELEEYLHRVKKATFESVTRNNMGCPVCSAHQMSTCRMGTDPQTSVVDSSGETWEAEGLFIADASVFPTASGVNPMITVQSIAYCTAHAILKTLET</sequence>
<feature type="region of interest" description="Disordered" evidence="16">
    <location>
        <begin position="1"/>
        <end position="28"/>
    </location>
</feature>
<evidence type="ECO:0000256" key="15">
    <source>
        <dbReference type="PIRSR" id="PIRSR028937-2"/>
    </source>
</evidence>
<evidence type="ECO:0000256" key="7">
    <source>
        <dbReference type="ARBA" id="ARBA00022630"/>
    </source>
</evidence>
<dbReference type="Pfam" id="PF05199">
    <property type="entry name" value="GMC_oxred_C"/>
    <property type="match status" value="1"/>
</dbReference>
<dbReference type="Proteomes" id="UP001633002">
    <property type="component" value="Unassembled WGS sequence"/>
</dbReference>
<dbReference type="Gene3D" id="3.50.50.60">
    <property type="entry name" value="FAD/NAD(P)-binding domain"/>
    <property type="match status" value="2"/>
</dbReference>
<gene>
    <name evidence="20" type="ORF">R1sor_020541</name>
</gene>
<proteinExistence type="inferred from homology"/>
<dbReference type="InterPro" id="IPR007867">
    <property type="entry name" value="GMC_OxRtase_C"/>
</dbReference>
<comment type="similarity">
    <text evidence="5 13">Belongs to the GMC oxidoreductase family.</text>
</comment>
<keyword evidence="12 13" id="KW-0472">Membrane</keyword>
<dbReference type="InterPro" id="IPR036188">
    <property type="entry name" value="FAD/NAD-bd_sf"/>
</dbReference>
<evidence type="ECO:0000313" key="21">
    <source>
        <dbReference type="Proteomes" id="UP001633002"/>
    </source>
</evidence>
<feature type="domain" description="Glucose-methanol-choline oxidoreductase N-terminal" evidence="18">
    <location>
        <begin position="318"/>
        <end position="534"/>
    </location>
</feature>
<dbReference type="InterPro" id="IPR000172">
    <property type="entry name" value="GMC_OxRdtase_N"/>
</dbReference>
<evidence type="ECO:0000256" key="14">
    <source>
        <dbReference type="PIRSR" id="PIRSR028937-1"/>
    </source>
</evidence>